<feature type="transmembrane region" description="Helical" evidence="1">
    <location>
        <begin position="41"/>
        <end position="61"/>
    </location>
</feature>
<dbReference type="EMBL" id="AUZY01000205">
    <property type="protein sequence ID" value="EQD79315.1"/>
    <property type="molecule type" value="Genomic_DNA"/>
</dbReference>
<dbReference type="AlphaFoldDB" id="T1DAZ3"/>
<evidence type="ECO:0000256" key="1">
    <source>
        <dbReference type="SAM" id="Phobius"/>
    </source>
</evidence>
<keyword evidence="1" id="KW-0812">Transmembrane</keyword>
<keyword evidence="2" id="KW-0346">Stress response</keyword>
<keyword evidence="1" id="KW-0472">Membrane</keyword>
<feature type="transmembrane region" description="Helical" evidence="1">
    <location>
        <begin position="12"/>
        <end position="35"/>
    </location>
</feature>
<protein>
    <submittedName>
        <fullName evidence="2">Heat shock protein HtpX</fullName>
    </submittedName>
</protein>
<name>T1DAZ3_9ZZZZ</name>
<reference evidence="2" key="2">
    <citation type="journal article" date="2014" name="ISME J.">
        <title>Microbial stratification in low pH oxic and suboxic macroscopic growths along an acid mine drainage.</title>
        <authorList>
            <person name="Mendez-Garcia C."/>
            <person name="Mesa V."/>
            <person name="Sprenger R.R."/>
            <person name="Richter M."/>
            <person name="Diez M.S."/>
            <person name="Solano J."/>
            <person name="Bargiela R."/>
            <person name="Golyshina O.V."/>
            <person name="Manteca A."/>
            <person name="Ramos J.L."/>
            <person name="Gallego J.R."/>
            <person name="Llorente I."/>
            <person name="Martins Dos Santos V.A."/>
            <person name="Jensen O.N."/>
            <person name="Pelaez A.I."/>
            <person name="Sanchez J."/>
            <person name="Ferrer M."/>
        </authorList>
    </citation>
    <scope>NUCLEOTIDE SEQUENCE</scope>
</reference>
<feature type="non-terminal residue" evidence="2">
    <location>
        <position position="111"/>
    </location>
</feature>
<sequence>MSMYSVKLKIASILAGILIASIAAFLILGVLQYFFGVAITANLLIILLLLVFVMDIIQWLISPYIVGRAYHTKEISAYDIQYSWLIDSVKKVCDLNQQKVPRIFIANVPVS</sequence>
<accession>T1DAZ3</accession>
<evidence type="ECO:0000313" key="2">
    <source>
        <dbReference type="EMBL" id="EQD79315.1"/>
    </source>
</evidence>
<gene>
    <name evidence="2" type="ORF">B1B_00265</name>
</gene>
<proteinExistence type="predicted"/>
<reference evidence="2" key="1">
    <citation type="submission" date="2013-08" db="EMBL/GenBank/DDBJ databases">
        <authorList>
            <person name="Mendez C."/>
            <person name="Richter M."/>
            <person name="Ferrer M."/>
            <person name="Sanchez J."/>
        </authorList>
    </citation>
    <scope>NUCLEOTIDE SEQUENCE</scope>
</reference>
<comment type="caution">
    <text evidence="2">The sequence shown here is derived from an EMBL/GenBank/DDBJ whole genome shotgun (WGS) entry which is preliminary data.</text>
</comment>
<keyword evidence="1" id="KW-1133">Transmembrane helix</keyword>
<organism evidence="2">
    <name type="scientific">mine drainage metagenome</name>
    <dbReference type="NCBI Taxonomy" id="410659"/>
    <lineage>
        <taxon>unclassified sequences</taxon>
        <taxon>metagenomes</taxon>
        <taxon>ecological metagenomes</taxon>
    </lineage>
</organism>